<comment type="caution">
    <text evidence="16">The sequence shown here is derived from an EMBL/GenBank/DDBJ whole genome shotgun (WGS) entry which is preliminary data.</text>
</comment>
<evidence type="ECO:0000313" key="16">
    <source>
        <dbReference type="EMBL" id="KAK2160759.1"/>
    </source>
</evidence>
<dbReference type="CDD" id="cd03858">
    <property type="entry name" value="M14_CP_N-E_like"/>
    <property type="match status" value="1"/>
</dbReference>
<keyword evidence="10" id="KW-0862">Zinc</keyword>
<dbReference type="PROSITE" id="PS00132">
    <property type="entry name" value="CARBOXYPEPT_ZN_1"/>
    <property type="match status" value="1"/>
</dbReference>
<keyword evidence="8 14" id="KW-0732">Signal</keyword>
<evidence type="ECO:0000256" key="2">
    <source>
        <dbReference type="ARBA" id="ARBA00004613"/>
    </source>
</evidence>
<comment type="cofactor">
    <cofactor evidence="1">
        <name>Zn(2+)</name>
        <dbReference type="ChEBI" id="CHEBI:29105"/>
    </cofactor>
</comment>
<dbReference type="PROSITE" id="PS52035">
    <property type="entry name" value="PEPTIDASE_M14"/>
    <property type="match status" value="1"/>
</dbReference>
<dbReference type="InterPro" id="IPR000834">
    <property type="entry name" value="Peptidase_M14"/>
</dbReference>
<feature type="domain" description="Peptidase M14" evidence="15">
    <location>
        <begin position="26"/>
        <end position="339"/>
    </location>
</feature>
<organism evidence="16 17">
    <name type="scientific">Paralvinella palmiformis</name>
    <dbReference type="NCBI Taxonomy" id="53620"/>
    <lineage>
        <taxon>Eukaryota</taxon>
        <taxon>Metazoa</taxon>
        <taxon>Spiralia</taxon>
        <taxon>Lophotrochozoa</taxon>
        <taxon>Annelida</taxon>
        <taxon>Polychaeta</taxon>
        <taxon>Sedentaria</taxon>
        <taxon>Canalipalpata</taxon>
        <taxon>Terebellida</taxon>
        <taxon>Terebelliformia</taxon>
        <taxon>Alvinellidae</taxon>
        <taxon>Paralvinella</taxon>
    </lineage>
</organism>
<proteinExistence type="inferred from homology"/>
<dbReference type="GO" id="GO:0006518">
    <property type="term" value="P:peptide metabolic process"/>
    <property type="evidence" value="ECO:0007669"/>
    <property type="project" value="TreeGrafter"/>
</dbReference>
<dbReference type="InterPro" id="IPR057246">
    <property type="entry name" value="CARBOXYPEPT_ZN_1"/>
</dbReference>
<dbReference type="Gene3D" id="2.60.40.1120">
    <property type="entry name" value="Carboxypeptidase-like, regulatory domain"/>
    <property type="match status" value="1"/>
</dbReference>
<evidence type="ECO:0000256" key="10">
    <source>
        <dbReference type="ARBA" id="ARBA00022833"/>
    </source>
</evidence>
<dbReference type="PROSITE" id="PS00133">
    <property type="entry name" value="CARBOXYPEPT_ZN_2"/>
    <property type="match status" value="1"/>
</dbReference>
<evidence type="ECO:0000259" key="15">
    <source>
        <dbReference type="PROSITE" id="PS52035"/>
    </source>
</evidence>
<accession>A0AAD9JWU7</accession>
<keyword evidence="11" id="KW-0482">Metalloprotease</keyword>
<dbReference type="CDD" id="cd11308">
    <property type="entry name" value="Peptidase_M14NE-CP-C_like"/>
    <property type="match status" value="1"/>
</dbReference>
<keyword evidence="12" id="KW-0325">Glycoprotein</keyword>
<evidence type="ECO:0000256" key="1">
    <source>
        <dbReference type="ARBA" id="ARBA00001947"/>
    </source>
</evidence>
<dbReference type="Pfam" id="PF00246">
    <property type="entry name" value="Peptidase_M14"/>
    <property type="match status" value="1"/>
</dbReference>
<reference evidence="16" key="1">
    <citation type="journal article" date="2023" name="Mol. Biol. Evol.">
        <title>Third-Generation Sequencing Reveals the Adaptive Role of the Epigenome in Three Deep-Sea Polychaetes.</title>
        <authorList>
            <person name="Perez M."/>
            <person name="Aroh O."/>
            <person name="Sun Y."/>
            <person name="Lan Y."/>
            <person name="Juniper S.K."/>
            <person name="Young C.R."/>
            <person name="Angers B."/>
            <person name="Qian P.Y."/>
        </authorList>
    </citation>
    <scope>NUCLEOTIDE SEQUENCE</scope>
    <source>
        <strain evidence="16">P08H-3</strain>
    </source>
</reference>
<dbReference type="SUPFAM" id="SSF49464">
    <property type="entry name" value="Carboxypeptidase regulatory domain-like"/>
    <property type="match status" value="1"/>
</dbReference>
<dbReference type="GO" id="GO:0008270">
    <property type="term" value="F:zinc ion binding"/>
    <property type="evidence" value="ECO:0007669"/>
    <property type="project" value="InterPro"/>
</dbReference>
<dbReference type="FunFam" id="2.60.40.1120:FF:000019">
    <property type="entry name" value="Carboxypeptidase D"/>
    <property type="match status" value="1"/>
</dbReference>
<keyword evidence="7" id="KW-0479">Metal-binding</keyword>
<evidence type="ECO:0000256" key="3">
    <source>
        <dbReference type="ARBA" id="ARBA00005988"/>
    </source>
</evidence>
<dbReference type="GO" id="GO:0005615">
    <property type="term" value="C:extracellular space"/>
    <property type="evidence" value="ECO:0007669"/>
    <property type="project" value="TreeGrafter"/>
</dbReference>
<dbReference type="Proteomes" id="UP001208570">
    <property type="component" value="Unassembled WGS sequence"/>
</dbReference>
<evidence type="ECO:0000256" key="5">
    <source>
        <dbReference type="ARBA" id="ARBA00022645"/>
    </source>
</evidence>
<evidence type="ECO:0000256" key="6">
    <source>
        <dbReference type="ARBA" id="ARBA00022670"/>
    </source>
</evidence>
<dbReference type="PANTHER" id="PTHR11532">
    <property type="entry name" value="PROTEASE M14 CARBOXYPEPTIDASE"/>
    <property type="match status" value="1"/>
</dbReference>
<keyword evidence="5" id="KW-0121">Carboxypeptidase</keyword>
<dbReference type="GO" id="GO:0004181">
    <property type="term" value="F:metallocarboxypeptidase activity"/>
    <property type="evidence" value="ECO:0007669"/>
    <property type="project" value="InterPro"/>
</dbReference>
<dbReference type="EMBL" id="JAODUP010000127">
    <property type="protein sequence ID" value="KAK2160759.1"/>
    <property type="molecule type" value="Genomic_DNA"/>
</dbReference>
<dbReference type="InterPro" id="IPR057247">
    <property type="entry name" value="CARBOXYPEPT_ZN_2"/>
</dbReference>
<gene>
    <name evidence="16" type="ORF">LSH36_127g09029</name>
</gene>
<keyword evidence="6" id="KW-0645">Protease</keyword>
<dbReference type="SUPFAM" id="SSF53187">
    <property type="entry name" value="Zn-dependent exopeptidases"/>
    <property type="match status" value="1"/>
</dbReference>
<evidence type="ECO:0000256" key="13">
    <source>
        <dbReference type="PROSITE-ProRule" id="PRU01379"/>
    </source>
</evidence>
<dbReference type="Pfam" id="PF13620">
    <property type="entry name" value="CarboxypepD_reg"/>
    <property type="match status" value="1"/>
</dbReference>
<evidence type="ECO:0000256" key="14">
    <source>
        <dbReference type="SAM" id="SignalP"/>
    </source>
</evidence>
<evidence type="ECO:0000256" key="9">
    <source>
        <dbReference type="ARBA" id="ARBA00022801"/>
    </source>
</evidence>
<dbReference type="GO" id="GO:0016485">
    <property type="term" value="P:protein processing"/>
    <property type="evidence" value="ECO:0007669"/>
    <property type="project" value="TreeGrafter"/>
</dbReference>
<name>A0AAD9JWU7_9ANNE</name>
<feature type="chain" id="PRO_5042032508" description="Peptidase M14 domain-containing protein" evidence="14">
    <location>
        <begin position="22"/>
        <end position="479"/>
    </location>
</feature>
<comment type="subcellular location">
    <subcellularLocation>
        <location evidence="2">Secreted</location>
    </subcellularLocation>
</comment>
<evidence type="ECO:0000256" key="12">
    <source>
        <dbReference type="ARBA" id="ARBA00023180"/>
    </source>
</evidence>
<evidence type="ECO:0000256" key="7">
    <source>
        <dbReference type="ARBA" id="ARBA00022723"/>
    </source>
</evidence>
<dbReference type="Gene3D" id="3.40.630.10">
    <property type="entry name" value="Zn peptidases"/>
    <property type="match status" value="1"/>
</dbReference>
<dbReference type="FunFam" id="3.40.630.10:FF:000013">
    <property type="entry name" value="carboxypeptidase N catalytic chain"/>
    <property type="match status" value="1"/>
</dbReference>
<dbReference type="InterPro" id="IPR008969">
    <property type="entry name" value="CarboxyPept-like_regulatory"/>
</dbReference>
<evidence type="ECO:0000256" key="11">
    <source>
        <dbReference type="ARBA" id="ARBA00023049"/>
    </source>
</evidence>
<evidence type="ECO:0000256" key="4">
    <source>
        <dbReference type="ARBA" id="ARBA00022525"/>
    </source>
</evidence>
<evidence type="ECO:0000256" key="8">
    <source>
        <dbReference type="ARBA" id="ARBA00022729"/>
    </source>
</evidence>
<keyword evidence="17" id="KW-1185">Reference proteome</keyword>
<feature type="active site" description="Proton donor/acceptor" evidence="13">
    <location>
        <position position="309"/>
    </location>
</feature>
<comment type="similarity">
    <text evidence="3 13">Belongs to the peptidase M14 family.</text>
</comment>
<dbReference type="AlphaFoldDB" id="A0AAD9JWU7"/>
<feature type="signal peptide" evidence="14">
    <location>
        <begin position="1"/>
        <end position="21"/>
    </location>
</feature>
<protein>
    <recommendedName>
        <fullName evidence="15">Peptidase M14 domain-containing protein</fullName>
    </recommendedName>
</protein>
<dbReference type="SMART" id="SM00631">
    <property type="entry name" value="Zn_pept"/>
    <property type="match status" value="1"/>
</dbReference>
<dbReference type="PANTHER" id="PTHR11532:SF93">
    <property type="entry name" value="CARBOXYPEPTIDASE E"/>
    <property type="match status" value="1"/>
</dbReference>
<sequence>MNVIPLLLALGLCYTGSICKGFEIAHHHNYEEMLQVMEDVAEKCPNITYLYSIGETAGNKGRELVVIVLSDNPEKHEVGEPEFKYVANMHGNEVVGRELVLDMIVYLCDQYNRGNKTIQKLIDTTRIHIMPSMNPDGWEKADGNQAGKDWLVGRSNANNVDLNRNFPDLDYKIYHDQSKNNHLDFQYSPVFQPETMAVMDWIINTPFVLSANLHGGDLVANYPYDESRSGNKQDYAKSPDDNTFVYLAESYAENHKEMSESHEPCEPMDEGDDFGEKGGITNGAEWYSVSGGMQDFNYLASNCFEITLELGCEKFPPASDLPKYWDDNKNALIEYIWQTHIGVKGVVADENNNPIADAVIKVTNLTGGQNKYINHDITTGQQGDYWRLLVPGQYEVKACAAPKYKCVGKMVTITNPRHTEAQVVNFILPAATAKSQKREKFVNENQVFNTAEKANEEADYERMAELKELLAAYLKGRTN</sequence>
<keyword evidence="9" id="KW-0378">Hydrolase</keyword>
<dbReference type="PRINTS" id="PR00765">
    <property type="entry name" value="CRBOXYPTASEA"/>
</dbReference>
<evidence type="ECO:0000313" key="17">
    <source>
        <dbReference type="Proteomes" id="UP001208570"/>
    </source>
</evidence>
<dbReference type="InterPro" id="IPR050753">
    <property type="entry name" value="Peptidase_M14_domain"/>
</dbReference>
<keyword evidence="4" id="KW-0964">Secreted</keyword>